<feature type="compositionally biased region" description="Low complexity" evidence="16">
    <location>
        <begin position="201"/>
        <end position="210"/>
    </location>
</feature>
<evidence type="ECO:0000256" key="3">
    <source>
        <dbReference type="ARBA" id="ARBA00022481"/>
    </source>
</evidence>
<proteinExistence type="predicted"/>
<sequence length="520" mass="55875">MSASPDLPGGHTRTRNPGDRGRCSAKTSPASLGDGVQTDSDAATVFREHGRRAETHVAGSGAAAAPGSRRSDWKRYVIQSCPWNGNALLGFGAARFPSDRFARGGGYAIRGIGPAHLERGGSRHETASRLRRCPSAMGNPEIPPPAAASSEAALRLRRWSALIGQRGSYINAAQALPGSLVTAAILILGPVPAMEENTDYGSSNNNNNTSAGGGGGQEDFAEGSKINASKNQQDDGKMFIGGLSWDTSKKDLTEYLSRFGEVVDCTIKTDPVTGRSRGFGFVLFKDAASVEKVLELKEHKLDGKLIDPKRAKALKGKEPPKKVFVGGLSPDTSEEQIKEYFGGFGEIENIELPMDTKTNERRGFCFITYSDEEPVKKLLESRYHQIGSGKMYIGSSSSNKREAEVPHLVGVGDPEDVAGVKAKIGIKGITITMIKDTEVTTVLTVIKAIAAMGDMIILGTITQVMATARDMLTTVDSKAHMERHPEVAVITKTTTSHIKRNIWEETGRDYSKAILQNLKD</sequence>
<comment type="caution">
    <text evidence="18">The sequence shown here is derived from an EMBL/GenBank/DDBJ whole genome shotgun (WGS) entry which is preliminary data.</text>
</comment>
<gene>
    <name evidence="18" type="ORF">NXF25_013631</name>
</gene>
<dbReference type="PANTHER" id="PTHR48033:SF2">
    <property type="entry name" value="HETEROGENEOUS NUCLEAR RIBONUCLEOPROTEIN D-LIKE"/>
    <property type="match status" value="1"/>
</dbReference>
<dbReference type="PANTHER" id="PTHR48033">
    <property type="entry name" value="RNA-BINDING (RRM/RBD/RNP MOTIFS) FAMILY PROTEIN"/>
    <property type="match status" value="1"/>
</dbReference>
<evidence type="ECO:0000256" key="11">
    <source>
        <dbReference type="ARBA" id="ARBA00023015"/>
    </source>
</evidence>
<keyword evidence="11" id="KW-0805">Transcription regulation</keyword>
<dbReference type="FunFam" id="3.30.70.330:FF:000030">
    <property type="entry name" value="Heterogeneous nuclear ribonucleoprotein d0 isoform"/>
    <property type="match status" value="1"/>
</dbReference>
<evidence type="ECO:0000256" key="8">
    <source>
        <dbReference type="ARBA" id="ARBA00022843"/>
    </source>
</evidence>
<dbReference type="GO" id="GO:0003677">
    <property type="term" value="F:DNA binding"/>
    <property type="evidence" value="ECO:0007669"/>
    <property type="project" value="UniProtKB-KW"/>
</dbReference>
<dbReference type="CDD" id="cd12585">
    <property type="entry name" value="RRM2_hnRPDL"/>
    <property type="match status" value="1"/>
</dbReference>
<dbReference type="InterPro" id="IPR012677">
    <property type="entry name" value="Nucleotide-bd_a/b_plait_sf"/>
</dbReference>
<evidence type="ECO:0000256" key="12">
    <source>
        <dbReference type="ARBA" id="ARBA00023125"/>
    </source>
</evidence>
<feature type="region of interest" description="Disordered" evidence="16">
    <location>
        <begin position="1"/>
        <end position="69"/>
    </location>
</feature>
<keyword evidence="8" id="KW-0832">Ubl conjugation</keyword>
<evidence type="ECO:0000256" key="10">
    <source>
        <dbReference type="ARBA" id="ARBA00022990"/>
    </source>
</evidence>
<feature type="compositionally biased region" description="Basic and acidic residues" evidence="16">
    <location>
        <begin position="46"/>
        <end position="55"/>
    </location>
</feature>
<evidence type="ECO:0000256" key="5">
    <source>
        <dbReference type="ARBA" id="ARBA00022499"/>
    </source>
</evidence>
<evidence type="ECO:0000256" key="13">
    <source>
        <dbReference type="ARBA" id="ARBA00023163"/>
    </source>
</evidence>
<dbReference type="GO" id="GO:0005654">
    <property type="term" value="C:nucleoplasm"/>
    <property type="evidence" value="ECO:0007669"/>
    <property type="project" value="TreeGrafter"/>
</dbReference>
<feature type="compositionally biased region" description="Basic and acidic residues" evidence="16">
    <location>
        <begin position="117"/>
        <end position="128"/>
    </location>
</feature>
<keyword evidence="13" id="KW-0804">Transcription</keyword>
<dbReference type="GO" id="GO:0000785">
    <property type="term" value="C:chromatin"/>
    <property type="evidence" value="ECO:0007669"/>
    <property type="project" value="TreeGrafter"/>
</dbReference>
<keyword evidence="9 15" id="KW-0694">RNA-binding</keyword>
<name>A0AAW1B9N9_CROAD</name>
<evidence type="ECO:0000256" key="7">
    <source>
        <dbReference type="ARBA" id="ARBA00022737"/>
    </source>
</evidence>
<keyword evidence="7" id="KW-0677">Repeat</keyword>
<dbReference type="InterPro" id="IPR012956">
    <property type="entry name" value="CARG-binding_factor_N"/>
</dbReference>
<evidence type="ECO:0000256" key="2">
    <source>
        <dbReference type="ARBA" id="ARBA00004496"/>
    </source>
</evidence>
<evidence type="ECO:0000256" key="1">
    <source>
        <dbReference type="ARBA" id="ARBA00004123"/>
    </source>
</evidence>
<dbReference type="Pfam" id="PF08143">
    <property type="entry name" value="CBFNT"/>
    <property type="match status" value="1"/>
</dbReference>
<evidence type="ECO:0000256" key="15">
    <source>
        <dbReference type="PROSITE-ProRule" id="PRU00176"/>
    </source>
</evidence>
<dbReference type="GO" id="GO:0010557">
    <property type="term" value="P:positive regulation of macromolecule biosynthetic process"/>
    <property type="evidence" value="ECO:0007669"/>
    <property type="project" value="UniProtKB-ARBA"/>
</dbReference>
<dbReference type="GO" id="GO:0034046">
    <property type="term" value="F:poly(G) binding"/>
    <property type="evidence" value="ECO:0007669"/>
    <property type="project" value="TreeGrafter"/>
</dbReference>
<dbReference type="GO" id="GO:0008143">
    <property type="term" value="F:poly(A) binding"/>
    <property type="evidence" value="ECO:0007669"/>
    <property type="project" value="TreeGrafter"/>
</dbReference>
<evidence type="ECO:0000256" key="16">
    <source>
        <dbReference type="SAM" id="MobiDB-lite"/>
    </source>
</evidence>
<feature type="region of interest" description="Disordered" evidence="16">
    <location>
        <begin position="117"/>
        <end position="149"/>
    </location>
</feature>
<dbReference type="GO" id="GO:0010468">
    <property type="term" value="P:regulation of gene expression"/>
    <property type="evidence" value="ECO:0007669"/>
    <property type="project" value="TreeGrafter"/>
</dbReference>
<dbReference type="CDD" id="cd12758">
    <property type="entry name" value="RRM1_hnRPDL"/>
    <property type="match status" value="1"/>
</dbReference>
<evidence type="ECO:0000259" key="17">
    <source>
        <dbReference type="PROSITE" id="PS50102"/>
    </source>
</evidence>
<feature type="domain" description="RRM" evidence="17">
    <location>
        <begin position="236"/>
        <end position="318"/>
    </location>
</feature>
<keyword evidence="3" id="KW-0488">Methylation</keyword>
<dbReference type="EMBL" id="JAOTOJ010000007">
    <property type="protein sequence ID" value="KAK9398662.1"/>
    <property type="molecule type" value="Genomic_DNA"/>
</dbReference>
<dbReference type="SMART" id="SM00360">
    <property type="entry name" value="RRM"/>
    <property type="match status" value="2"/>
</dbReference>
<feature type="region of interest" description="Disordered" evidence="16">
    <location>
        <begin position="197"/>
        <end position="222"/>
    </location>
</feature>
<protein>
    <recommendedName>
        <fullName evidence="17">RRM domain-containing protein</fullName>
    </recommendedName>
</protein>
<organism evidence="18 19">
    <name type="scientific">Crotalus adamanteus</name>
    <name type="common">Eastern diamondback rattlesnake</name>
    <dbReference type="NCBI Taxonomy" id="8729"/>
    <lineage>
        <taxon>Eukaryota</taxon>
        <taxon>Metazoa</taxon>
        <taxon>Chordata</taxon>
        <taxon>Craniata</taxon>
        <taxon>Vertebrata</taxon>
        <taxon>Euteleostomi</taxon>
        <taxon>Lepidosauria</taxon>
        <taxon>Squamata</taxon>
        <taxon>Bifurcata</taxon>
        <taxon>Unidentata</taxon>
        <taxon>Episquamata</taxon>
        <taxon>Toxicofera</taxon>
        <taxon>Serpentes</taxon>
        <taxon>Colubroidea</taxon>
        <taxon>Viperidae</taxon>
        <taxon>Crotalinae</taxon>
        <taxon>Crotalus</taxon>
    </lineage>
</organism>
<dbReference type="SUPFAM" id="SSF54928">
    <property type="entry name" value="RNA-binding domain, RBD"/>
    <property type="match status" value="2"/>
</dbReference>
<evidence type="ECO:0000256" key="9">
    <source>
        <dbReference type="ARBA" id="ARBA00022884"/>
    </source>
</evidence>
<evidence type="ECO:0000256" key="4">
    <source>
        <dbReference type="ARBA" id="ARBA00022490"/>
    </source>
</evidence>
<evidence type="ECO:0000313" key="18">
    <source>
        <dbReference type="EMBL" id="KAK9398662.1"/>
    </source>
</evidence>
<keyword evidence="14" id="KW-0539">Nucleus</keyword>
<dbReference type="InterPro" id="IPR035979">
    <property type="entry name" value="RBD_domain_sf"/>
</dbReference>
<feature type="domain" description="RRM" evidence="17">
    <location>
        <begin position="321"/>
        <end position="405"/>
    </location>
</feature>
<dbReference type="InterPro" id="IPR000504">
    <property type="entry name" value="RRM_dom"/>
</dbReference>
<dbReference type="Pfam" id="PF00076">
    <property type="entry name" value="RRM_1"/>
    <property type="match status" value="2"/>
</dbReference>
<dbReference type="GO" id="GO:0051252">
    <property type="term" value="P:regulation of RNA metabolic process"/>
    <property type="evidence" value="ECO:0007669"/>
    <property type="project" value="UniProtKB-ARBA"/>
</dbReference>
<dbReference type="GO" id="GO:0005737">
    <property type="term" value="C:cytoplasm"/>
    <property type="evidence" value="ECO:0007669"/>
    <property type="project" value="UniProtKB-SubCell"/>
</dbReference>
<dbReference type="AlphaFoldDB" id="A0AAW1B9N9"/>
<dbReference type="InterPro" id="IPR034847">
    <property type="entry name" value="hnRPDL_RRM1"/>
</dbReference>
<dbReference type="Gene3D" id="3.30.70.330">
    <property type="match status" value="2"/>
</dbReference>
<keyword evidence="5" id="KW-1017">Isopeptide bond</keyword>
<keyword evidence="12" id="KW-0238">DNA-binding</keyword>
<feature type="compositionally biased region" description="Low complexity" evidence="16">
    <location>
        <begin position="58"/>
        <end position="68"/>
    </location>
</feature>
<evidence type="ECO:0000256" key="14">
    <source>
        <dbReference type="ARBA" id="ARBA00023242"/>
    </source>
</evidence>
<comment type="subcellular location">
    <subcellularLocation>
        <location evidence="2">Cytoplasm</location>
    </subcellularLocation>
    <subcellularLocation>
        <location evidence="1">Nucleus</location>
    </subcellularLocation>
</comment>
<keyword evidence="4" id="KW-0963">Cytoplasm</keyword>
<accession>A0AAW1B9N9</accession>
<keyword evidence="19" id="KW-1185">Reference proteome</keyword>
<reference evidence="18 19" key="1">
    <citation type="journal article" date="2024" name="Proc. Natl. Acad. Sci. U.S.A.">
        <title>The genetic regulatory architecture and epigenomic basis for age-related changes in rattlesnake venom.</title>
        <authorList>
            <person name="Hogan M.P."/>
            <person name="Holding M.L."/>
            <person name="Nystrom G.S."/>
            <person name="Colston T.J."/>
            <person name="Bartlett D.A."/>
            <person name="Mason A.J."/>
            <person name="Ellsworth S.A."/>
            <person name="Rautsaw R.M."/>
            <person name="Lawrence K.C."/>
            <person name="Strickland J.L."/>
            <person name="He B."/>
            <person name="Fraser P."/>
            <person name="Margres M.J."/>
            <person name="Gilbert D.M."/>
            <person name="Gibbs H.L."/>
            <person name="Parkinson C.L."/>
            <person name="Rokyta D.R."/>
        </authorList>
    </citation>
    <scope>NUCLEOTIDE SEQUENCE [LARGE SCALE GENOMIC DNA]</scope>
    <source>
        <strain evidence="18">DRR0105</strain>
    </source>
</reference>
<evidence type="ECO:0000256" key="6">
    <source>
        <dbReference type="ARBA" id="ARBA00022553"/>
    </source>
</evidence>
<keyword evidence="6" id="KW-0597">Phosphoprotein</keyword>
<dbReference type="PROSITE" id="PS50102">
    <property type="entry name" value="RRM"/>
    <property type="match status" value="2"/>
</dbReference>
<dbReference type="Proteomes" id="UP001474421">
    <property type="component" value="Unassembled WGS sequence"/>
</dbReference>
<evidence type="ECO:0000313" key="19">
    <source>
        <dbReference type="Proteomes" id="UP001474421"/>
    </source>
</evidence>
<keyword evidence="10" id="KW-0007">Acetylation</keyword>